<dbReference type="EMBL" id="FTPL01000001">
    <property type="protein sequence ID" value="SIT67249.1"/>
    <property type="molecule type" value="Genomic_DNA"/>
</dbReference>
<dbReference type="GO" id="GO:1990481">
    <property type="term" value="P:mRNA pseudouridine synthesis"/>
    <property type="evidence" value="ECO:0007669"/>
    <property type="project" value="TreeGrafter"/>
</dbReference>
<evidence type="ECO:0000256" key="1">
    <source>
        <dbReference type="ARBA" id="ARBA00000385"/>
    </source>
</evidence>
<gene>
    <name evidence="5" type="primary">truB</name>
    <name evidence="8" type="ORF">SAMN05428946_0185</name>
</gene>
<comment type="function">
    <text evidence="5">Responsible for synthesis of pseudouridine from uracil-55 in the psi GC loop of transfer RNAs.</text>
</comment>
<dbReference type="PANTHER" id="PTHR13767:SF2">
    <property type="entry name" value="PSEUDOURIDYLATE SYNTHASE TRUB1"/>
    <property type="match status" value="1"/>
</dbReference>
<sequence>MYEGILPLWKEKGMTSHDCVFRLRKILRMKRIGHTGTLDPDVEGVLPICLGRATKAAEYVTDAGKTYEAVVKVGRATETEDASGETVESDLSDKQIPAGRVREVLSSLTGDIVQVPPMYSAVKVNGRKLYEYARQGIEVERPSRTVKIHSLELLSKEPSFDGEEPEFAIRVECGKGTYIRTLAVRIGEELGYPAHMASLIRTTSGSFTAGDCLTLGDVERMHGAGRLGETVLPLERALEGFPFIEMDGSLAARVMNGQVLPAHSLLDGNERIVFAAGGKAVAVYRKHPEKTGLMKPEKMFGVPEAKEDHQ</sequence>
<evidence type="ECO:0000256" key="4">
    <source>
        <dbReference type="ARBA" id="ARBA00023235"/>
    </source>
</evidence>
<evidence type="ECO:0000256" key="5">
    <source>
        <dbReference type="HAMAP-Rule" id="MF_01080"/>
    </source>
</evidence>
<dbReference type="InterPro" id="IPR020103">
    <property type="entry name" value="PsdUridine_synth_cat_dom_sf"/>
</dbReference>
<dbReference type="FunFam" id="3.30.2350.10:FF:000011">
    <property type="entry name" value="tRNA pseudouridine synthase B"/>
    <property type="match status" value="1"/>
</dbReference>
<dbReference type="EC" id="5.4.99.25" evidence="5"/>
<accession>A0A1U7PII7</accession>
<comment type="similarity">
    <text evidence="2 5">Belongs to the pseudouridine synthase TruB family. Type 1 subfamily.</text>
</comment>
<dbReference type="GO" id="GO:0160148">
    <property type="term" value="F:tRNA pseudouridine(55) synthase activity"/>
    <property type="evidence" value="ECO:0007669"/>
    <property type="project" value="UniProtKB-EC"/>
</dbReference>
<dbReference type="Pfam" id="PF16198">
    <property type="entry name" value="TruB_C_2"/>
    <property type="match status" value="1"/>
</dbReference>
<dbReference type="PANTHER" id="PTHR13767">
    <property type="entry name" value="TRNA-PSEUDOURIDINE SYNTHASE"/>
    <property type="match status" value="1"/>
</dbReference>
<evidence type="ECO:0000256" key="3">
    <source>
        <dbReference type="ARBA" id="ARBA00022694"/>
    </source>
</evidence>
<dbReference type="NCBIfam" id="TIGR00431">
    <property type="entry name" value="TruB"/>
    <property type="match status" value="1"/>
</dbReference>
<evidence type="ECO:0000259" key="7">
    <source>
        <dbReference type="Pfam" id="PF16198"/>
    </source>
</evidence>
<feature type="domain" description="Pseudouridine synthase II N-terminal" evidence="6">
    <location>
        <begin position="24"/>
        <end position="179"/>
    </location>
</feature>
<evidence type="ECO:0000259" key="6">
    <source>
        <dbReference type="Pfam" id="PF01509"/>
    </source>
</evidence>
<reference evidence="9" key="1">
    <citation type="submission" date="2017-01" db="EMBL/GenBank/DDBJ databases">
        <authorList>
            <person name="Varghese N."/>
            <person name="Submissions S."/>
        </authorList>
    </citation>
    <scope>NUCLEOTIDE SEQUENCE [LARGE SCALE GENOMIC DNA]</scope>
    <source>
        <strain evidence="9">MNA4</strain>
    </source>
</reference>
<dbReference type="CDD" id="cd02573">
    <property type="entry name" value="PseudoU_synth_EcTruB"/>
    <property type="match status" value="1"/>
</dbReference>
<dbReference type="OrthoDB" id="9802309at2"/>
<dbReference type="GO" id="GO:0031119">
    <property type="term" value="P:tRNA pseudouridine synthesis"/>
    <property type="evidence" value="ECO:0007669"/>
    <property type="project" value="UniProtKB-UniRule"/>
</dbReference>
<protein>
    <recommendedName>
        <fullName evidence="5">tRNA pseudouridine synthase B</fullName>
        <ecNumber evidence="5">5.4.99.25</ecNumber>
    </recommendedName>
    <alternativeName>
        <fullName evidence="5">tRNA pseudouridine(55) synthase</fullName>
        <shortName evidence="5">Psi55 synthase</shortName>
    </alternativeName>
    <alternativeName>
        <fullName evidence="5">tRNA pseudouridylate synthase</fullName>
    </alternativeName>
    <alternativeName>
        <fullName evidence="5">tRNA-uridine isomerase</fullName>
    </alternativeName>
</protein>
<feature type="active site" description="Nucleophile" evidence="5">
    <location>
        <position position="39"/>
    </location>
</feature>
<dbReference type="STRING" id="550447.SAMN05428946_0185"/>
<dbReference type="RefSeq" id="WP_076756499.1">
    <property type="nucleotide sequence ID" value="NZ_FTPL01000001.1"/>
</dbReference>
<dbReference type="InterPro" id="IPR002501">
    <property type="entry name" value="PsdUridine_synth_N"/>
</dbReference>
<name>A0A1U7PII7_9BACI</name>
<keyword evidence="4 5" id="KW-0413">Isomerase</keyword>
<comment type="catalytic activity">
    <reaction evidence="1 5">
        <text>uridine(55) in tRNA = pseudouridine(55) in tRNA</text>
        <dbReference type="Rhea" id="RHEA:42532"/>
        <dbReference type="Rhea" id="RHEA-COMP:10101"/>
        <dbReference type="Rhea" id="RHEA-COMP:10102"/>
        <dbReference type="ChEBI" id="CHEBI:65314"/>
        <dbReference type="ChEBI" id="CHEBI:65315"/>
        <dbReference type="EC" id="5.4.99.25"/>
    </reaction>
</comment>
<dbReference type="Proteomes" id="UP000187550">
    <property type="component" value="Unassembled WGS sequence"/>
</dbReference>
<evidence type="ECO:0000313" key="8">
    <source>
        <dbReference type="EMBL" id="SIT67249.1"/>
    </source>
</evidence>
<dbReference type="GO" id="GO:0003723">
    <property type="term" value="F:RNA binding"/>
    <property type="evidence" value="ECO:0007669"/>
    <property type="project" value="InterPro"/>
</dbReference>
<feature type="domain" description="tRNA pseudouridylate synthase B C-terminal" evidence="7">
    <location>
        <begin position="180"/>
        <end position="239"/>
    </location>
</feature>
<evidence type="ECO:0000256" key="2">
    <source>
        <dbReference type="ARBA" id="ARBA00005642"/>
    </source>
</evidence>
<dbReference type="Pfam" id="PF01509">
    <property type="entry name" value="TruB_N"/>
    <property type="match status" value="1"/>
</dbReference>
<organism evidence="8 9">
    <name type="scientific">Edaphobacillus lindanitolerans</name>
    <dbReference type="NCBI Taxonomy" id="550447"/>
    <lineage>
        <taxon>Bacteria</taxon>
        <taxon>Bacillati</taxon>
        <taxon>Bacillota</taxon>
        <taxon>Bacilli</taxon>
        <taxon>Bacillales</taxon>
        <taxon>Bacillaceae</taxon>
        <taxon>Edaphobacillus</taxon>
    </lineage>
</organism>
<dbReference type="AlphaFoldDB" id="A0A1U7PII7"/>
<evidence type="ECO:0000313" key="9">
    <source>
        <dbReference type="Proteomes" id="UP000187550"/>
    </source>
</evidence>
<dbReference type="InterPro" id="IPR014780">
    <property type="entry name" value="tRNA_psdUridine_synth_TruB"/>
</dbReference>
<dbReference type="HAMAP" id="MF_01080">
    <property type="entry name" value="TruB_bact"/>
    <property type="match status" value="1"/>
</dbReference>
<dbReference type="Gene3D" id="3.30.2350.10">
    <property type="entry name" value="Pseudouridine synthase"/>
    <property type="match status" value="1"/>
</dbReference>
<keyword evidence="3 5" id="KW-0819">tRNA processing</keyword>
<dbReference type="SUPFAM" id="SSF55120">
    <property type="entry name" value="Pseudouridine synthase"/>
    <property type="match status" value="1"/>
</dbReference>
<proteinExistence type="inferred from homology"/>
<dbReference type="InterPro" id="IPR032819">
    <property type="entry name" value="TruB_C"/>
</dbReference>
<keyword evidence="9" id="KW-1185">Reference proteome</keyword>